<comment type="caution">
    <text evidence="2">The sequence shown here is derived from an EMBL/GenBank/DDBJ whole genome shotgun (WGS) entry which is preliminary data.</text>
</comment>
<keyword evidence="1" id="KW-0732">Signal</keyword>
<dbReference type="Proteomes" id="UP000305848">
    <property type="component" value="Unassembled WGS sequence"/>
</dbReference>
<dbReference type="AlphaFoldDB" id="A0A4U3L7G8"/>
<keyword evidence="3" id="KW-1185">Reference proteome</keyword>
<gene>
    <name evidence="2" type="ORF">FC093_04630</name>
</gene>
<reference evidence="2 3" key="1">
    <citation type="submission" date="2019-05" db="EMBL/GenBank/DDBJ databases">
        <title>Panacibacter sp. strain 17mud1-8 Genome sequencing and assembly.</title>
        <authorList>
            <person name="Chhetri G."/>
        </authorList>
    </citation>
    <scope>NUCLEOTIDE SEQUENCE [LARGE SCALE GENOMIC DNA]</scope>
    <source>
        <strain evidence="2 3">17mud1-8</strain>
    </source>
</reference>
<protein>
    <recommendedName>
        <fullName evidence="4">TonB C-terminal domain-containing protein</fullName>
    </recommendedName>
</protein>
<evidence type="ECO:0000256" key="1">
    <source>
        <dbReference type="SAM" id="SignalP"/>
    </source>
</evidence>
<proteinExistence type="predicted"/>
<name>A0A4U3L7G8_9BACT</name>
<sequence length="246" mass="27118">MLYKKCLLAVCLAIVVCQSFAQAKTVKKMLSPSLVESYTVLKSNKYVKEGSYMVTDADNHVLVLGHYKNGKKDSIWNFMDAAGNVIQQYNYTDSALLLNNPDNNTIVQADYKLTDVNNSGKIDAPAQVGGANYGFYLLYDLKSVPPQVLNQTAVVKMTYNFDIDKSGKVKGCTVTYKGAGIDLTEAIPAKKFMDEAYTFLPARVDGQPVESNLLYTVDVNISKSRLPKQYTSPTSDGAKMSQGIYH</sequence>
<accession>A0A4U3L7G8</accession>
<feature type="signal peptide" evidence="1">
    <location>
        <begin position="1"/>
        <end position="21"/>
    </location>
</feature>
<dbReference type="OrthoDB" id="1039448at2"/>
<feature type="chain" id="PRO_5020625191" description="TonB C-terminal domain-containing protein" evidence="1">
    <location>
        <begin position="22"/>
        <end position="246"/>
    </location>
</feature>
<evidence type="ECO:0000313" key="3">
    <source>
        <dbReference type="Proteomes" id="UP000305848"/>
    </source>
</evidence>
<dbReference type="EMBL" id="SZQL01000002">
    <property type="protein sequence ID" value="TKK70972.1"/>
    <property type="molecule type" value="Genomic_DNA"/>
</dbReference>
<evidence type="ECO:0008006" key="4">
    <source>
        <dbReference type="Google" id="ProtNLM"/>
    </source>
</evidence>
<evidence type="ECO:0000313" key="2">
    <source>
        <dbReference type="EMBL" id="TKK70972.1"/>
    </source>
</evidence>
<organism evidence="2 3">
    <name type="scientific">Ilyomonas limi</name>
    <dbReference type="NCBI Taxonomy" id="2575867"/>
    <lineage>
        <taxon>Bacteria</taxon>
        <taxon>Pseudomonadati</taxon>
        <taxon>Bacteroidota</taxon>
        <taxon>Chitinophagia</taxon>
        <taxon>Chitinophagales</taxon>
        <taxon>Chitinophagaceae</taxon>
        <taxon>Ilyomonas</taxon>
    </lineage>
</organism>
<dbReference type="RefSeq" id="WP_137260571.1">
    <property type="nucleotide sequence ID" value="NZ_SZQL01000002.1"/>
</dbReference>